<dbReference type="GO" id="GO:0005524">
    <property type="term" value="F:ATP binding"/>
    <property type="evidence" value="ECO:0007669"/>
    <property type="project" value="UniProtKB-KW"/>
</dbReference>
<dbReference type="InterPro" id="IPR049874">
    <property type="entry name" value="ROK_cs"/>
</dbReference>
<dbReference type="Gene3D" id="3.30.420.40">
    <property type="match status" value="2"/>
</dbReference>
<sequence>MTKWYGAIEAGGTKFVCAVSDEALEIKERVSIPTENPETTIQAVFDFFDQYALHSIGVGSFGPIDVNPTSKTYGHIMATPKPGWEGFDFVGALKNRYHVPIAWTTDVNAAAYGELHRGAAQGTNSCIYLTIGTGVGGGAVVNGQVLEGFSHPEMGHIQLKRLENDTYQGKCPYHSDCLEGLVAGPALGERAGKPGAEIEKDDAVWETQAYYIAQGLMAYTLVLSPERIILGGGVMKQAHLFPLIRESFKKQMADYVVTPDLDDYIVPTGLGDNSGITGCLLLAMEAK</sequence>
<evidence type="ECO:0000256" key="7">
    <source>
        <dbReference type="ARBA" id="ARBA00022833"/>
    </source>
</evidence>
<evidence type="ECO:0000313" key="14">
    <source>
        <dbReference type="EMBL" id="WCG22942.1"/>
    </source>
</evidence>
<evidence type="ECO:0000256" key="3">
    <source>
        <dbReference type="ARBA" id="ARBA00022679"/>
    </source>
</evidence>
<keyword evidence="9" id="KW-0460">Magnesium</keyword>
<keyword evidence="10" id="KW-0119">Carbohydrate metabolism</keyword>
<evidence type="ECO:0000256" key="10">
    <source>
        <dbReference type="ARBA" id="ARBA00023277"/>
    </source>
</evidence>
<keyword evidence="8" id="KW-0067">ATP-binding</keyword>
<keyword evidence="6" id="KW-0418">Kinase</keyword>
<dbReference type="InterPro" id="IPR051804">
    <property type="entry name" value="Carb_Metab_Reg_Kinase/Isom"/>
</dbReference>
<evidence type="ECO:0000256" key="11">
    <source>
        <dbReference type="ARBA" id="ARBA00038887"/>
    </source>
</evidence>
<organism evidence="14 15">
    <name type="scientific">Vagococcus lutrae</name>
    <dbReference type="NCBI Taxonomy" id="81947"/>
    <lineage>
        <taxon>Bacteria</taxon>
        <taxon>Bacillati</taxon>
        <taxon>Bacillota</taxon>
        <taxon>Bacilli</taxon>
        <taxon>Lactobacillales</taxon>
        <taxon>Enterococcaceae</taxon>
        <taxon>Vagococcus</taxon>
    </lineage>
</organism>
<dbReference type="SUPFAM" id="SSF53067">
    <property type="entry name" value="Actin-like ATPase domain"/>
    <property type="match status" value="1"/>
</dbReference>
<keyword evidence="3" id="KW-0808">Transferase</keyword>
<comment type="catalytic activity">
    <reaction evidence="12">
        <text>D-fructose + ATP = D-fructose 6-phosphate + ADP + H(+)</text>
        <dbReference type="Rhea" id="RHEA:16125"/>
        <dbReference type="ChEBI" id="CHEBI:15378"/>
        <dbReference type="ChEBI" id="CHEBI:30616"/>
        <dbReference type="ChEBI" id="CHEBI:37721"/>
        <dbReference type="ChEBI" id="CHEBI:61527"/>
        <dbReference type="ChEBI" id="CHEBI:456216"/>
        <dbReference type="EC" id="2.7.1.4"/>
    </reaction>
</comment>
<evidence type="ECO:0000256" key="2">
    <source>
        <dbReference type="ARBA" id="ARBA00006479"/>
    </source>
</evidence>
<dbReference type="FunFam" id="3.30.420.40:FF:000136">
    <property type="entry name" value="Putative fructokinase"/>
    <property type="match status" value="1"/>
</dbReference>
<dbReference type="Pfam" id="PF00480">
    <property type="entry name" value="ROK"/>
    <property type="match status" value="1"/>
</dbReference>
<accession>A0AAF0BHH0</accession>
<dbReference type="EC" id="2.7.1.4" evidence="11"/>
<name>A0AAF0BHH0_9ENTE</name>
<dbReference type="PROSITE" id="PS01125">
    <property type="entry name" value="ROK"/>
    <property type="match status" value="1"/>
</dbReference>
<dbReference type="GO" id="GO:0046872">
    <property type="term" value="F:metal ion binding"/>
    <property type="evidence" value="ECO:0007669"/>
    <property type="project" value="UniProtKB-KW"/>
</dbReference>
<dbReference type="InterPro" id="IPR043129">
    <property type="entry name" value="ATPase_NBD"/>
</dbReference>
<evidence type="ECO:0000256" key="8">
    <source>
        <dbReference type="ARBA" id="ARBA00022840"/>
    </source>
</evidence>
<protein>
    <recommendedName>
        <fullName evidence="13">Fructokinase</fullName>
        <ecNumber evidence="11">2.7.1.4</ecNumber>
    </recommendedName>
</protein>
<evidence type="ECO:0000313" key="15">
    <source>
        <dbReference type="Proteomes" id="UP001179600"/>
    </source>
</evidence>
<dbReference type="FunFam" id="3.30.420.40:FF:000153">
    <property type="entry name" value="Putative fructokinase"/>
    <property type="match status" value="1"/>
</dbReference>
<comment type="similarity">
    <text evidence="2">Belongs to the ROK (NagC/XylR) family.</text>
</comment>
<dbReference type="PANTHER" id="PTHR42742">
    <property type="entry name" value="TRANSCRIPTIONAL REPRESSOR MPRA"/>
    <property type="match status" value="1"/>
</dbReference>
<evidence type="ECO:0000256" key="1">
    <source>
        <dbReference type="ARBA" id="ARBA00001946"/>
    </source>
</evidence>
<dbReference type="CDD" id="cd24067">
    <property type="entry name" value="ASKHA_NBD_ROK_BsFRK-like"/>
    <property type="match status" value="1"/>
</dbReference>
<reference evidence="14" key="1">
    <citation type="submission" date="2023-01" db="EMBL/GenBank/DDBJ databases">
        <title>Oxazolidinone resistance genes in florfenicol resistant enterococci from beef cattle and veal calves at slaughter.</title>
        <authorList>
            <person name="Biggel M."/>
        </authorList>
    </citation>
    <scope>NUCLEOTIDE SEQUENCE</scope>
    <source>
        <strain evidence="14">K204-1</strain>
    </source>
</reference>
<evidence type="ECO:0000256" key="12">
    <source>
        <dbReference type="ARBA" id="ARBA00048451"/>
    </source>
</evidence>
<evidence type="ECO:0000256" key="4">
    <source>
        <dbReference type="ARBA" id="ARBA00022723"/>
    </source>
</evidence>
<dbReference type="RefSeq" id="WP_126762270.1">
    <property type="nucleotide sequence ID" value="NZ_CP090216.1"/>
</dbReference>
<evidence type="ECO:0000256" key="5">
    <source>
        <dbReference type="ARBA" id="ARBA00022741"/>
    </source>
</evidence>
<keyword evidence="5" id="KW-0547">Nucleotide-binding</keyword>
<dbReference type="Proteomes" id="UP001179600">
    <property type="component" value="Chromosome"/>
</dbReference>
<evidence type="ECO:0000256" key="9">
    <source>
        <dbReference type="ARBA" id="ARBA00022842"/>
    </source>
</evidence>
<proteinExistence type="inferred from homology"/>
<evidence type="ECO:0000256" key="13">
    <source>
        <dbReference type="ARBA" id="ARBA00074653"/>
    </source>
</evidence>
<dbReference type="AlphaFoldDB" id="A0AAF0BHH0"/>
<evidence type="ECO:0000256" key="6">
    <source>
        <dbReference type="ARBA" id="ARBA00022777"/>
    </source>
</evidence>
<keyword evidence="7" id="KW-0862">Zinc</keyword>
<keyword evidence="4" id="KW-0479">Metal-binding</keyword>
<gene>
    <name evidence="14" type="ORF">PML95_01470</name>
</gene>
<comment type="cofactor">
    <cofactor evidence="1">
        <name>Mg(2+)</name>
        <dbReference type="ChEBI" id="CHEBI:18420"/>
    </cofactor>
</comment>
<dbReference type="InterPro" id="IPR000600">
    <property type="entry name" value="ROK"/>
</dbReference>
<dbReference type="EMBL" id="CP116507">
    <property type="protein sequence ID" value="WCG22942.1"/>
    <property type="molecule type" value="Genomic_DNA"/>
</dbReference>
<dbReference type="PANTHER" id="PTHR42742:SF3">
    <property type="entry name" value="FRUCTOKINASE"/>
    <property type="match status" value="1"/>
</dbReference>
<dbReference type="GO" id="GO:0008865">
    <property type="term" value="F:fructokinase activity"/>
    <property type="evidence" value="ECO:0007669"/>
    <property type="project" value="UniProtKB-EC"/>
</dbReference>